<dbReference type="InterPro" id="IPR012334">
    <property type="entry name" value="Pectin_lyas_fold"/>
</dbReference>
<reference evidence="2 3" key="1">
    <citation type="submission" date="2018-03" db="EMBL/GenBank/DDBJ databases">
        <title>Cross-interface Injection: A General Nanoliter Liquid Handling Method Applied to Single Cells Genome Amplification Automated Nanoliter Liquid Handling Applied to Single Cell Multiple Displacement Amplification.</title>
        <authorList>
            <person name="Yun J."/>
            <person name="Xu P."/>
            <person name="Xu J."/>
            <person name="Dai X."/>
            <person name="Wang Y."/>
            <person name="Zheng X."/>
            <person name="Cao C."/>
            <person name="Yi Q."/>
            <person name="Zhu Y."/>
            <person name="Wang L."/>
            <person name="Dong Z."/>
            <person name="Huang Y."/>
            <person name="Huang L."/>
            <person name="Du W."/>
        </authorList>
    </citation>
    <scope>NUCLEOTIDE SEQUENCE [LARGE SCALE GENOMIC DNA]</scope>
    <source>
        <strain evidence="2 3">Z-D1-2</strain>
    </source>
</reference>
<dbReference type="InterPro" id="IPR039448">
    <property type="entry name" value="Beta_helix"/>
</dbReference>
<dbReference type="Gene3D" id="2.160.20.10">
    <property type="entry name" value="Single-stranded right-handed beta-helix, Pectin lyase-like"/>
    <property type="match status" value="1"/>
</dbReference>
<dbReference type="Pfam" id="PF13229">
    <property type="entry name" value="Beta_helix"/>
    <property type="match status" value="1"/>
</dbReference>
<dbReference type="InterPro" id="IPR035986">
    <property type="entry name" value="PKD_dom_sf"/>
</dbReference>
<evidence type="ECO:0000259" key="1">
    <source>
        <dbReference type="SMART" id="SM00089"/>
    </source>
</evidence>
<dbReference type="EMBL" id="PYVU01000160">
    <property type="protein sequence ID" value="PTB93595.1"/>
    <property type="molecule type" value="Genomic_DNA"/>
</dbReference>
<sequence length="691" mass="73429">MKRFIWLLIIAVAFYGCGEDDEVIVGEPPVANAGVDIDAFVGGTVTLDGSGSADPEGGALTYNWELTQVPSGSNATVSSSTSVNATFTPDLAGNYTAKLTVEDEDGNRDDDEVLISVEEDGAPGAETIVVDEDINSDTVWENIFNDPSRPDYRITADIDINAELTIEPGVLILVEEDLFMTVTSTGVLKAVGTTNENIVFTSANTAGGIHWGGLLIESGNIQNELSFTQIAYAGNSNSAFINSAWRDAAIVISVNGKLKLKNSTISNSKDDGMYVGGVLEQFESNTFEDNERYAMSIPFNQVGKIDNDTDISNNGGLNYINIYGSTMTDDQTMGALKNNQAYRVTGTIQLQSKLDIGSGVSMHFDENVFLRVTGEGNIIAEGTASDKIVMTSSNISGGLYWGGLDINTGYSTNKLEHVEVSYAGSEDMFFDNSAWRRANIGIQDNGKLTITNSIISNGKSGGVYCGNGSLNTFQNNEFADNTNYAISIEFNDAGAIDGNTTFSGNGDNGVTIYGSTTSSDFTMKNLSGSAYYLFIGSSIIDSDVVIEEGAELRFKEDVKLTVNSNGTISAIGTEDNKIIFTSANQAGGIHWTGLLVKSNSEVNELQYVEVSYGGSSDIEFLSSNWRRSNIAVSSGKLKMSNCTISNGEGTGVVVSNNSLLNNLNSGSVNPEAAISATNSFASNGLADILFL</sequence>
<dbReference type="SMART" id="SM00089">
    <property type="entry name" value="PKD"/>
    <property type="match status" value="1"/>
</dbReference>
<evidence type="ECO:0000313" key="2">
    <source>
        <dbReference type="EMBL" id="PTB93595.1"/>
    </source>
</evidence>
<gene>
    <name evidence="2" type="ORF">C9994_12885</name>
</gene>
<feature type="domain" description="PKD/Chitinase" evidence="1">
    <location>
        <begin position="25"/>
        <end position="120"/>
    </location>
</feature>
<organism evidence="2 3">
    <name type="scientific">Marivirga lumbricoides</name>
    <dbReference type="NCBI Taxonomy" id="1046115"/>
    <lineage>
        <taxon>Bacteria</taxon>
        <taxon>Pseudomonadati</taxon>
        <taxon>Bacteroidota</taxon>
        <taxon>Cytophagia</taxon>
        <taxon>Cytophagales</taxon>
        <taxon>Marivirgaceae</taxon>
        <taxon>Marivirga</taxon>
    </lineage>
</organism>
<dbReference type="SMART" id="SM00710">
    <property type="entry name" value="PbH1"/>
    <property type="match status" value="5"/>
</dbReference>
<dbReference type="InterPro" id="IPR006626">
    <property type="entry name" value="PbH1"/>
</dbReference>
<dbReference type="PROSITE" id="PS51257">
    <property type="entry name" value="PROKAR_LIPOPROTEIN"/>
    <property type="match status" value="1"/>
</dbReference>
<dbReference type="SUPFAM" id="SSF49299">
    <property type="entry name" value="PKD domain"/>
    <property type="match status" value="1"/>
</dbReference>
<proteinExistence type="predicted"/>
<evidence type="ECO:0000313" key="3">
    <source>
        <dbReference type="Proteomes" id="UP000240608"/>
    </source>
</evidence>
<dbReference type="CDD" id="cd00146">
    <property type="entry name" value="PKD"/>
    <property type="match status" value="1"/>
</dbReference>
<dbReference type="Gene3D" id="2.60.40.10">
    <property type="entry name" value="Immunoglobulins"/>
    <property type="match status" value="1"/>
</dbReference>
<name>A0A2T4DIF1_9BACT</name>
<dbReference type="InterPro" id="IPR022409">
    <property type="entry name" value="PKD/Chitinase_dom"/>
</dbReference>
<dbReference type="AlphaFoldDB" id="A0A2T4DIF1"/>
<comment type="caution">
    <text evidence="2">The sequence shown here is derived from an EMBL/GenBank/DDBJ whole genome shotgun (WGS) entry which is preliminary data.</text>
</comment>
<dbReference type="Pfam" id="PF22352">
    <property type="entry name" value="K319L-like_PKD"/>
    <property type="match status" value="1"/>
</dbReference>
<dbReference type="InterPro" id="IPR013783">
    <property type="entry name" value="Ig-like_fold"/>
</dbReference>
<accession>A0A2T4DIF1</accession>
<dbReference type="Proteomes" id="UP000240608">
    <property type="component" value="Unassembled WGS sequence"/>
</dbReference>
<protein>
    <recommendedName>
        <fullName evidence="1">PKD/Chitinase domain-containing protein</fullName>
    </recommendedName>
</protein>